<feature type="domain" description="RNA polymerase sigma-70 region 2" evidence="5">
    <location>
        <begin position="22"/>
        <end position="75"/>
    </location>
</feature>
<keyword evidence="3" id="KW-0731">Sigma factor</keyword>
<keyword evidence="4" id="KW-0804">Transcription</keyword>
<dbReference type="Pfam" id="PF04542">
    <property type="entry name" value="Sigma70_r2"/>
    <property type="match status" value="1"/>
</dbReference>
<evidence type="ECO:0000256" key="4">
    <source>
        <dbReference type="ARBA" id="ARBA00023163"/>
    </source>
</evidence>
<dbReference type="InterPro" id="IPR036388">
    <property type="entry name" value="WH-like_DNA-bd_sf"/>
</dbReference>
<evidence type="ECO:0000313" key="7">
    <source>
        <dbReference type="EMBL" id="TBN56722.1"/>
    </source>
</evidence>
<dbReference type="InterPro" id="IPR014284">
    <property type="entry name" value="RNA_pol_sigma-70_dom"/>
</dbReference>
<dbReference type="RefSeq" id="WP_130980832.1">
    <property type="nucleotide sequence ID" value="NZ_SISG01000001.1"/>
</dbReference>
<dbReference type="InterPro" id="IPR013249">
    <property type="entry name" value="RNA_pol_sigma70_r4_t2"/>
</dbReference>
<dbReference type="GO" id="GO:0006352">
    <property type="term" value="P:DNA-templated transcription initiation"/>
    <property type="evidence" value="ECO:0007669"/>
    <property type="project" value="InterPro"/>
</dbReference>
<evidence type="ECO:0000256" key="3">
    <source>
        <dbReference type="ARBA" id="ARBA00023082"/>
    </source>
</evidence>
<evidence type="ECO:0000259" key="5">
    <source>
        <dbReference type="Pfam" id="PF04542"/>
    </source>
</evidence>
<dbReference type="InterPro" id="IPR013325">
    <property type="entry name" value="RNA_pol_sigma_r2"/>
</dbReference>
<dbReference type="NCBIfam" id="TIGR02937">
    <property type="entry name" value="sigma70-ECF"/>
    <property type="match status" value="1"/>
</dbReference>
<dbReference type="Gene3D" id="1.10.10.10">
    <property type="entry name" value="Winged helix-like DNA-binding domain superfamily/Winged helix DNA-binding domain"/>
    <property type="match status" value="1"/>
</dbReference>
<keyword evidence="2" id="KW-0805">Transcription regulation</keyword>
<evidence type="ECO:0000259" key="6">
    <source>
        <dbReference type="Pfam" id="PF08281"/>
    </source>
</evidence>
<reference evidence="8" key="1">
    <citation type="submission" date="2019-02" db="EMBL/GenBank/DDBJ databases">
        <title>Glaciihabitans arcticus sp. nov., a psychrotolerant bacterium isolated from polar soil.</title>
        <authorList>
            <person name="Dahal R.H."/>
        </authorList>
    </citation>
    <scope>NUCLEOTIDE SEQUENCE [LARGE SCALE GENOMIC DNA]</scope>
    <source>
        <strain evidence="8">RP-3-7</strain>
    </source>
</reference>
<dbReference type="PANTHER" id="PTHR43133">
    <property type="entry name" value="RNA POLYMERASE ECF-TYPE SIGMA FACTO"/>
    <property type="match status" value="1"/>
</dbReference>
<dbReference type="Pfam" id="PF08281">
    <property type="entry name" value="Sigma70_r4_2"/>
    <property type="match status" value="1"/>
</dbReference>
<name>A0A4Q9GPG0_9MICO</name>
<feature type="domain" description="RNA polymerase sigma factor 70 region 4 type 2" evidence="6">
    <location>
        <begin position="121"/>
        <end position="166"/>
    </location>
</feature>
<dbReference type="Proteomes" id="UP000294194">
    <property type="component" value="Unassembled WGS sequence"/>
</dbReference>
<dbReference type="Gene3D" id="1.10.1740.10">
    <property type="match status" value="1"/>
</dbReference>
<dbReference type="SUPFAM" id="SSF88659">
    <property type="entry name" value="Sigma3 and sigma4 domains of RNA polymerase sigma factors"/>
    <property type="match status" value="1"/>
</dbReference>
<dbReference type="EMBL" id="SISG01000001">
    <property type="protein sequence ID" value="TBN56722.1"/>
    <property type="molecule type" value="Genomic_DNA"/>
</dbReference>
<sequence>MISDTELIQRSMDRDDRAFSELFDRHSTAIYRYAFRLTRDAEDSQKLVHDTFVTAWKRLADISLVGESLLPWLIAACRDHAFALRRSAPESSSLPLEWINAELANPLANEQFARGPEVEWAYAAIERLGETDRRLVELCLYEGRSYAEAAVLLGLVPSTLTTIVERTRGRARVLLSRFKESEAML</sequence>
<comment type="caution">
    <text evidence="7">The sequence shown here is derived from an EMBL/GenBank/DDBJ whole genome shotgun (WGS) entry which is preliminary data.</text>
</comment>
<dbReference type="InterPro" id="IPR039425">
    <property type="entry name" value="RNA_pol_sigma-70-like"/>
</dbReference>
<gene>
    <name evidence="7" type="ORF">EYE40_04520</name>
</gene>
<dbReference type="GO" id="GO:0016987">
    <property type="term" value="F:sigma factor activity"/>
    <property type="evidence" value="ECO:0007669"/>
    <property type="project" value="UniProtKB-KW"/>
</dbReference>
<proteinExistence type="inferred from homology"/>
<dbReference type="InterPro" id="IPR013324">
    <property type="entry name" value="RNA_pol_sigma_r3/r4-like"/>
</dbReference>
<comment type="similarity">
    <text evidence="1">Belongs to the sigma-70 factor family. ECF subfamily.</text>
</comment>
<protein>
    <submittedName>
        <fullName evidence="7">RNA polymerase sigma factor</fullName>
    </submittedName>
</protein>
<accession>A0A4Q9GPG0</accession>
<evidence type="ECO:0000313" key="8">
    <source>
        <dbReference type="Proteomes" id="UP000294194"/>
    </source>
</evidence>
<evidence type="ECO:0000256" key="2">
    <source>
        <dbReference type="ARBA" id="ARBA00023015"/>
    </source>
</evidence>
<organism evidence="7 8">
    <name type="scientific">Glaciihabitans arcticus</name>
    <dbReference type="NCBI Taxonomy" id="2668039"/>
    <lineage>
        <taxon>Bacteria</taxon>
        <taxon>Bacillati</taxon>
        <taxon>Actinomycetota</taxon>
        <taxon>Actinomycetes</taxon>
        <taxon>Micrococcales</taxon>
        <taxon>Microbacteriaceae</taxon>
        <taxon>Glaciihabitans</taxon>
    </lineage>
</organism>
<dbReference type="GO" id="GO:0003677">
    <property type="term" value="F:DNA binding"/>
    <property type="evidence" value="ECO:0007669"/>
    <property type="project" value="InterPro"/>
</dbReference>
<dbReference type="PANTHER" id="PTHR43133:SF25">
    <property type="entry name" value="RNA POLYMERASE SIGMA FACTOR RFAY-RELATED"/>
    <property type="match status" value="1"/>
</dbReference>
<dbReference type="AlphaFoldDB" id="A0A4Q9GPG0"/>
<dbReference type="InterPro" id="IPR007627">
    <property type="entry name" value="RNA_pol_sigma70_r2"/>
</dbReference>
<keyword evidence="8" id="KW-1185">Reference proteome</keyword>
<evidence type="ECO:0000256" key="1">
    <source>
        <dbReference type="ARBA" id="ARBA00010641"/>
    </source>
</evidence>
<dbReference type="SUPFAM" id="SSF88946">
    <property type="entry name" value="Sigma2 domain of RNA polymerase sigma factors"/>
    <property type="match status" value="1"/>
</dbReference>